<dbReference type="AlphaFoldDB" id="A0A345YGC4"/>
<proteinExistence type="predicted"/>
<dbReference type="InterPro" id="IPR001466">
    <property type="entry name" value="Beta-lactam-related"/>
</dbReference>
<dbReference type="OrthoDB" id="9804448at2"/>
<gene>
    <name evidence="3" type="ORF">DVR09_12155</name>
</gene>
<evidence type="ECO:0000313" key="3">
    <source>
        <dbReference type="EMBL" id="AXK42976.1"/>
    </source>
</evidence>
<dbReference type="GO" id="GO:0016787">
    <property type="term" value="F:hydrolase activity"/>
    <property type="evidence" value="ECO:0007669"/>
    <property type="project" value="UniProtKB-KW"/>
</dbReference>
<keyword evidence="1" id="KW-1133">Transmembrane helix</keyword>
<keyword evidence="4" id="KW-1185">Reference proteome</keyword>
<keyword evidence="3" id="KW-0378">Hydrolase</keyword>
<feature type="transmembrane region" description="Helical" evidence="1">
    <location>
        <begin position="674"/>
        <end position="691"/>
    </location>
</feature>
<dbReference type="SUPFAM" id="SSF56601">
    <property type="entry name" value="beta-lactamase/transpeptidase-like"/>
    <property type="match status" value="1"/>
</dbReference>
<dbReference type="Proteomes" id="UP000254508">
    <property type="component" value="Chromosome"/>
</dbReference>
<evidence type="ECO:0000313" key="4">
    <source>
        <dbReference type="Proteomes" id="UP000254508"/>
    </source>
</evidence>
<feature type="transmembrane region" description="Helical" evidence="1">
    <location>
        <begin position="561"/>
        <end position="583"/>
    </location>
</feature>
<dbReference type="Pfam" id="PF00144">
    <property type="entry name" value="Beta-lactamase"/>
    <property type="match status" value="1"/>
</dbReference>
<dbReference type="KEGG" id="err:DVR09_12155"/>
<reference evidence="4" key="1">
    <citation type="submission" date="2018-07" db="EMBL/GenBank/DDBJ databases">
        <title>Genome sequence of Erythrobacter strain YH-07, an antagonistic bacterium isolated from Yellow Sea.</title>
        <authorList>
            <person name="Tang T."/>
            <person name="Liu Q."/>
            <person name="Sun X."/>
        </authorList>
    </citation>
    <scope>NUCLEOTIDE SEQUENCE [LARGE SCALE GENOMIC DNA]</scope>
    <source>
        <strain evidence="4">YH-07</strain>
    </source>
</reference>
<dbReference type="EMBL" id="CP031357">
    <property type="protein sequence ID" value="AXK42976.1"/>
    <property type="molecule type" value="Genomic_DNA"/>
</dbReference>
<sequence length="701" mass="76395">MPSSASAKAWTRRRVSSGSTSPAAFFNPIPGFHLTDTPLSLHDAACLGSISCPRGERRFVRLGIAALFMILLVAIAGVTVVPASNAQQPIQAQTPAQVRSTSIADLEKFTDGFVTAKIEDLDPPGMSVAVVTPDGVIAKGYGVADMDSGRMNDADTLFRIGSISKLFVWLSAHMLAEEGKLDLDADINTYLDGFDIPNSYDEPITMRDLMAHRAGFEDSLRDFLDSERDISLRDAAKRSMPRLVAPPGERASYSNYGTNLAAYVVERAAGMDYFEFVHMRILQPAGMNATTLHDPGQGKNPTVLDDRMARPHIPENGTATVSNYLPVRPQEPVGAVAINAKDAATFMQLMLRGTQLENGDRLLSEQGWARVQTNAFADAAGGDDMGWGFMLNEIDGENTIGHGGATKFLSWMFVLPDRGIGVFASSNMTSMESLPVDVAVAIVRRITGSDPVTRYLEHAGDVEAAEEVAGLYWTNRRTFGGPLALAGLGSEMTLTADNGFLVTSGPMPTRYAPIGNDIWIALDGSRLRVARDEVGEIVRIHGSRGSETYERVGFFQSSRPFLFATGLCMVLSITTLLGMWYRWRRPNKVTERGPKAMWIALVSALLWLAFAASLIALILDVSNIDLGADDLRFPPLPMKIMLALIVALTIQCIVHIAGVWLAWTGSGWTLWRRVHFTIFAASFVFAITQFARFDLIGTRVF</sequence>
<keyword evidence="1" id="KW-0812">Transmembrane</keyword>
<dbReference type="PANTHER" id="PTHR46825:SF9">
    <property type="entry name" value="BETA-LACTAMASE-RELATED DOMAIN-CONTAINING PROTEIN"/>
    <property type="match status" value="1"/>
</dbReference>
<feature type="domain" description="Beta-lactamase-related" evidence="2">
    <location>
        <begin position="117"/>
        <end position="430"/>
    </location>
</feature>
<accession>A0A345YGC4</accession>
<dbReference type="InterPro" id="IPR012338">
    <property type="entry name" value="Beta-lactam/transpept-like"/>
</dbReference>
<dbReference type="PANTHER" id="PTHR46825">
    <property type="entry name" value="D-ALANYL-D-ALANINE-CARBOXYPEPTIDASE/ENDOPEPTIDASE AMPH"/>
    <property type="match status" value="1"/>
</dbReference>
<dbReference type="Gene3D" id="3.40.710.10">
    <property type="entry name" value="DD-peptidase/beta-lactamase superfamily"/>
    <property type="match status" value="1"/>
</dbReference>
<feature type="transmembrane region" description="Helical" evidence="1">
    <location>
        <begin position="639"/>
        <end position="662"/>
    </location>
</feature>
<organism evidence="3 4">
    <name type="scientific">Erythrobacter aureus</name>
    <dbReference type="NCBI Taxonomy" id="2182384"/>
    <lineage>
        <taxon>Bacteria</taxon>
        <taxon>Pseudomonadati</taxon>
        <taxon>Pseudomonadota</taxon>
        <taxon>Alphaproteobacteria</taxon>
        <taxon>Sphingomonadales</taxon>
        <taxon>Erythrobacteraceae</taxon>
        <taxon>Erythrobacter/Porphyrobacter group</taxon>
        <taxon>Erythrobacter</taxon>
    </lineage>
</organism>
<protein>
    <submittedName>
        <fullName evidence="3">Class A beta-lactamase-related serine hydrolase</fullName>
    </submittedName>
</protein>
<keyword evidence="1" id="KW-0472">Membrane</keyword>
<feature type="transmembrane region" description="Helical" evidence="1">
    <location>
        <begin position="59"/>
        <end position="81"/>
    </location>
</feature>
<dbReference type="InterPro" id="IPR050491">
    <property type="entry name" value="AmpC-like"/>
</dbReference>
<evidence type="ECO:0000256" key="1">
    <source>
        <dbReference type="SAM" id="Phobius"/>
    </source>
</evidence>
<evidence type="ECO:0000259" key="2">
    <source>
        <dbReference type="Pfam" id="PF00144"/>
    </source>
</evidence>
<name>A0A345YGC4_9SPHN</name>
<feature type="transmembrane region" description="Helical" evidence="1">
    <location>
        <begin position="595"/>
        <end position="619"/>
    </location>
</feature>